<dbReference type="Proteomes" id="UP000186817">
    <property type="component" value="Unassembled WGS sequence"/>
</dbReference>
<feature type="region of interest" description="Disordered" evidence="1">
    <location>
        <begin position="32"/>
        <end position="81"/>
    </location>
</feature>
<accession>A0A1Q9CAI2</accession>
<proteinExistence type="predicted"/>
<evidence type="ECO:0000256" key="1">
    <source>
        <dbReference type="SAM" id="MobiDB-lite"/>
    </source>
</evidence>
<evidence type="ECO:0000313" key="3">
    <source>
        <dbReference type="Proteomes" id="UP000186817"/>
    </source>
</evidence>
<dbReference type="EMBL" id="LSRX01001432">
    <property type="protein sequence ID" value="OLP79940.1"/>
    <property type="molecule type" value="Genomic_DNA"/>
</dbReference>
<dbReference type="AlphaFoldDB" id="A0A1Q9CAI2"/>
<protein>
    <submittedName>
        <fullName evidence="2">Uncharacterized protein</fullName>
    </submittedName>
</protein>
<feature type="compositionally biased region" description="Polar residues" evidence="1">
    <location>
        <begin position="47"/>
        <end position="65"/>
    </location>
</feature>
<keyword evidence="3" id="KW-1185">Reference proteome</keyword>
<name>A0A1Q9CAI2_SYMMI</name>
<sequence>MGLCNAECRACGISDAPLFQFGPKAFGGAGIADAWSPDQDDPESLHDMTQATPVTTEMPSPTSPGSDDDEDRITGIVNHKL</sequence>
<organism evidence="2 3">
    <name type="scientific">Symbiodinium microadriaticum</name>
    <name type="common">Dinoflagellate</name>
    <name type="synonym">Zooxanthella microadriatica</name>
    <dbReference type="NCBI Taxonomy" id="2951"/>
    <lineage>
        <taxon>Eukaryota</taxon>
        <taxon>Sar</taxon>
        <taxon>Alveolata</taxon>
        <taxon>Dinophyceae</taxon>
        <taxon>Suessiales</taxon>
        <taxon>Symbiodiniaceae</taxon>
        <taxon>Symbiodinium</taxon>
    </lineage>
</organism>
<reference evidence="2 3" key="1">
    <citation type="submission" date="2016-02" db="EMBL/GenBank/DDBJ databases">
        <title>Genome analysis of coral dinoflagellate symbionts highlights evolutionary adaptations to a symbiotic lifestyle.</title>
        <authorList>
            <person name="Aranda M."/>
            <person name="Li Y."/>
            <person name="Liew Y.J."/>
            <person name="Baumgarten S."/>
            <person name="Simakov O."/>
            <person name="Wilson M."/>
            <person name="Piel J."/>
            <person name="Ashoor H."/>
            <person name="Bougouffa S."/>
            <person name="Bajic V.B."/>
            <person name="Ryu T."/>
            <person name="Ravasi T."/>
            <person name="Bayer T."/>
            <person name="Micklem G."/>
            <person name="Kim H."/>
            <person name="Bhak J."/>
            <person name="Lajeunesse T.C."/>
            <person name="Voolstra C.R."/>
        </authorList>
    </citation>
    <scope>NUCLEOTIDE SEQUENCE [LARGE SCALE GENOMIC DNA]</scope>
    <source>
        <strain evidence="2 3">CCMP2467</strain>
    </source>
</reference>
<evidence type="ECO:0000313" key="2">
    <source>
        <dbReference type="EMBL" id="OLP79940.1"/>
    </source>
</evidence>
<gene>
    <name evidence="2" type="ORF">AK812_SmicGene39710</name>
</gene>
<comment type="caution">
    <text evidence="2">The sequence shown here is derived from an EMBL/GenBank/DDBJ whole genome shotgun (WGS) entry which is preliminary data.</text>
</comment>